<dbReference type="GO" id="GO:0003677">
    <property type="term" value="F:DNA binding"/>
    <property type="evidence" value="ECO:0007669"/>
    <property type="project" value="InterPro"/>
</dbReference>
<dbReference type="PROSITE" id="PS50943">
    <property type="entry name" value="HTH_CROC1"/>
    <property type="match status" value="1"/>
</dbReference>
<evidence type="ECO:0000313" key="2">
    <source>
        <dbReference type="EMBL" id="MCG7945827.1"/>
    </source>
</evidence>
<dbReference type="SMART" id="SM00530">
    <property type="entry name" value="HTH_XRE"/>
    <property type="match status" value="1"/>
</dbReference>
<proteinExistence type="predicted"/>
<dbReference type="Gene3D" id="1.10.260.40">
    <property type="entry name" value="lambda repressor-like DNA-binding domains"/>
    <property type="match status" value="1"/>
</dbReference>
<dbReference type="AlphaFoldDB" id="A0A9E4KBE5"/>
<dbReference type="SUPFAM" id="SSF47413">
    <property type="entry name" value="lambda repressor-like DNA-binding domains"/>
    <property type="match status" value="1"/>
</dbReference>
<dbReference type="Pfam" id="PF01381">
    <property type="entry name" value="HTH_3"/>
    <property type="match status" value="1"/>
</dbReference>
<evidence type="ECO:0000313" key="3">
    <source>
        <dbReference type="Proteomes" id="UP000886667"/>
    </source>
</evidence>
<organism evidence="2 3">
    <name type="scientific">Candidatus Thiodiazotropha taylori</name>
    <dbReference type="NCBI Taxonomy" id="2792791"/>
    <lineage>
        <taxon>Bacteria</taxon>
        <taxon>Pseudomonadati</taxon>
        <taxon>Pseudomonadota</taxon>
        <taxon>Gammaproteobacteria</taxon>
        <taxon>Chromatiales</taxon>
        <taxon>Sedimenticolaceae</taxon>
        <taxon>Candidatus Thiodiazotropha</taxon>
    </lineage>
</organism>
<name>A0A9E4KBE5_9GAMM</name>
<gene>
    <name evidence="2" type="ORF">JAZ07_05700</name>
</gene>
<dbReference type="Proteomes" id="UP000886667">
    <property type="component" value="Unassembled WGS sequence"/>
</dbReference>
<accession>A0A9E4KBE5</accession>
<feature type="domain" description="HTH cro/C1-type" evidence="1">
    <location>
        <begin position="29"/>
        <end position="77"/>
    </location>
</feature>
<sequence>MAKVKVLDEVQLAACTNLNKIYQEKKDCLGLTHKKIAEKLGYKTHAAVTQILSAKRALTMELLIGFCELLQVPPKEICPVMGSRMEGVICAFCPYDNKCNTTSCGASVVGT</sequence>
<dbReference type="CDD" id="cd00093">
    <property type="entry name" value="HTH_XRE"/>
    <property type="match status" value="1"/>
</dbReference>
<evidence type="ECO:0000259" key="1">
    <source>
        <dbReference type="PROSITE" id="PS50943"/>
    </source>
</evidence>
<dbReference type="InterPro" id="IPR010982">
    <property type="entry name" value="Lambda_DNA-bd_dom_sf"/>
</dbReference>
<reference evidence="2" key="1">
    <citation type="journal article" date="2021" name="Proc. Natl. Acad. Sci. U.S.A.">
        <title>Global biogeography of chemosynthetic symbionts reveals both localized and globally distributed symbiont groups. .</title>
        <authorList>
            <person name="Osvatic J.T."/>
            <person name="Wilkins L.G.E."/>
            <person name="Leibrecht L."/>
            <person name="Leray M."/>
            <person name="Zauner S."/>
            <person name="Polzin J."/>
            <person name="Camacho Y."/>
            <person name="Gros O."/>
            <person name="van Gils J.A."/>
            <person name="Eisen J.A."/>
            <person name="Petersen J.M."/>
            <person name="Yuen B."/>
        </authorList>
    </citation>
    <scope>NUCLEOTIDE SEQUENCE</scope>
    <source>
        <strain evidence="2">MAGclacostrist064TRANS</strain>
    </source>
</reference>
<comment type="caution">
    <text evidence="2">The sequence shown here is derived from an EMBL/GenBank/DDBJ whole genome shotgun (WGS) entry which is preliminary data.</text>
</comment>
<protein>
    <submittedName>
        <fullName evidence="2">Helix-turn-helix transcriptional regulator</fullName>
    </submittedName>
</protein>
<dbReference type="EMBL" id="JAEPCM010000186">
    <property type="protein sequence ID" value="MCG7945827.1"/>
    <property type="molecule type" value="Genomic_DNA"/>
</dbReference>
<dbReference type="InterPro" id="IPR001387">
    <property type="entry name" value="Cro/C1-type_HTH"/>
</dbReference>